<dbReference type="GeneID" id="42003401"/>
<dbReference type="FunFam" id="2.60.120.650:FF:000045">
    <property type="entry name" value="F-box protein At1g78280"/>
    <property type="match status" value="1"/>
</dbReference>
<feature type="domain" description="JmjC" evidence="7">
    <location>
        <begin position="255"/>
        <end position="416"/>
    </location>
</feature>
<dbReference type="InterPro" id="IPR050910">
    <property type="entry name" value="JMJD6_ArgDemeth/LysHydrox"/>
</dbReference>
<evidence type="ECO:0000259" key="7">
    <source>
        <dbReference type="PROSITE" id="PS51184"/>
    </source>
</evidence>
<dbReference type="STRING" id="1806994.A0A507C1U4"/>
<dbReference type="Proteomes" id="UP000319731">
    <property type="component" value="Unassembled WGS sequence"/>
</dbReference>
<evidence type="ECO:0000256" key="4">
    <source>
        <dbReference type="ARBA" id="ARBA00023004"/>
    </source>
</evidence>
<evidence type="ECO:0000256" key="6">
    <source>
        <dbReference type="SAM" id="MobiDB-lite"/>
    </source>
</evidence>
<dbReference type="PROSITE" id="PS51184">
    <property type="entry name" value="JMJC"/>
    <property type="match status" value="1"/>
</dbReference>
<dbReference type="Pfam" id="PF13621">
    <property type="entry name" value="Cupin_8"/>
    <property type="match status" value="1"/>
</dbReference>
<feature type="compositionally biased region" description="Low complexity" evidence="6">
    <location>
        <begin position="462"/>
        <end position="475"/>
    </location>
</feature>
<dbReference type="PANTHER" id="PTHR12480">
    <property type="entry name" value="ARGININE DEMETHYLASE AND LYSYL-HYDROXYLASE JMJD"/>
    <property type="match status" value="1"/>
</dbReference>
<keyword evidence="3" id="KW-0560">Oxidoreductase</keyword>
<dbReference type="Gene3D" id="2.60.120.650">
    <property type="entry name" value="Cupin"/>
    <property type="match status" value="1"/>
</dbReference>
<dbReference type="GO" id="GO:0000987">
    <property type="term" value="F:cis-regulatory region sequence-specific DNA binding"/>
    <property type="evidence" value="ECO:0007669"/>
    <property type="project" value="TreeGrafter"/>
</dbReference>
<dbReference type="Pfam" id="PF12937">
    <property type="entry name" value="F-box-like"/>
    <property type="match status" value="1"/>
</dbReference>
<keyword evidence="2" id="KW-0479">Metal-binding</keyword>
<feature type="region of interest" description="Disordered" evidence="6">
    <location>
        <begin position="446"/>
        <end position="475"/>
    </location>
</feature>
<dbReference type="InterPro" id="IPR036047">
    <property type="entry name" value="F-box-like_dom_sf"/>
</dbReference>
<dbReference type="Gene3D" id="1.20.1280.50">
    <property type="match status" value="1"/>
</dbReference>
<comment type="subcellular location">
    <subcellularLocation>
        <location evidence="1">Nucleus</location>
    </subcellularLocation>
</comment>
<evidence type="ECO:0000256" key="3">
    <source>
        <dbReference type="ARBA" id="ARBA00023002"/>
    </source>
</evidence>
<comment type="caution">
    <text evidence="8">The sequence shown here is derived from an EMBL/GenBank/DDBJ whole genome shotgun (WGS) entry which is preliminary data.</text>
</comment>
<dbReference type="RefSeq" id="XP_031025973.1">
    <property type="nucleotide sequence ID" value="XM_031168104.1"/>
</dbReference>
<dbReference type="InterPro" id="IPR003347">
    <property type="entry name" value="JmjC_dom"/>
</dbReference>
<dbReference type="GO" id="GO:0005634">
    <property type="term" value="C:nucleus"/>
    <property type="evidence" value="ECO:0007669"/>
    <property type="project" value="UniProtKB-SubCell"/>
</dbReference>
<dbReference type="PANTHER" id="PTHR12480:SF21">
    <property type="entry name" value="JMJC DOMAIN-CONTAINING PROTEIN 8"/>
    <property type="match status" value="1"/>
</dbReference>
<organism evidence="8 9">
    <name type="scientific">Synchytrium microbalum</name>
    <dbReference type="NCBI Taxonomy" id="1806994"/>
    <lineage>
        <taxon>Eukaryota</taxon>
        <taxon>Fungi</taxon>
        <taxon>Fungi incertae sedis</taxon>
        <taxon>Chytridiomycota</taxon>
        <taxon>Chytridiomycota incertae sedis</taxon>
        <taxon>Chytridiomycetes</taxon>
        <taxon>Synchytriales</taxon>
        <taxon>Synchytriaceae</taxon>
        <taxon>Synchytrium</taxon>
    </lineage>
</organism>
<reference evidence="8 9" key="1">
    <citation type="journal article" date="2019" name="Sci. Rep.">
        <title>Comparative genomics of chytrid fungi reveal insights into the obligate biotrophic and pathogenic lifestyle of Synchytrium endobioticum.</title>
        <authorList>
            <person name="van de Vossenberg B.T.L.H."/>
            <person name="Warris S."/>
            <person name="Nguyen H.D.T."/>
            <person name="van Gent-Pelzer M.P.E."/>
            <person name="Joly D.L."/>
            <person name="van de Geest H.C."/>
            <person name="Bonants P.J.M."/>
            <person name="Smith D.S."/>
            <person name="Levesque C.A."/>
            <person name="van der Lee T.A.J."/>
        </authorList>
    </citation>
    <scope>NUCLEOTIDE SEQUENCE [LARGE SCALE GENOMIC DNA]</scope>
    <source>
        <strain evidence="8 9">JEL517</strain>
    </source>
</reference>
<dbReference type="InterPro" id="IPR001810">
    <property type="entry name" value="F-box_dom"/>
</dbReference>
<name>A0A507C1U4_9FUNG</name>
<evidence type="ECO:0000256" key="5">
    <source>
        <dbReference type="ARBA" id="ARBA00023242"/>
    </source>
</evidence>
<dbReference type="InterPro" id="IPR041667">
    <property type="entry name" value="Cupin_8"/>
</dbReference>
<evidence type="ECO:0000313" key="8">
    <source>
        <dbReference type="EMBL" id="TPX35500.1"/>
    </source>
</evidence>
<proteinExistence type="predicted"/>
<keyword evidence="4" id="KW-0408">Iron</keyword>
<dbReference type="EMBL" id="QEAO01000008">
    <property type="protein sequence ID" value="TPX35500.1"/>
    <property type="molecule type" value="Genomic_DNA"/>
</dbReference>
<dbReference type="SUPFAM" id="SSF81383">
    <property type="entry name" value="F-box domain"/>
    <property type="match status" value="1"/>
</dbReference>
<dbReference type="SUPFAM" id="SSF51197">
    <property type="entry name" value="Clavaminate synthase-like"/>
    <property type="match status" value="1"/>
</dbReference>
<dbReference type="GO" id="GO:0016491">
    <property type="term" value="F:oxidoreductase activity"/>
    <property type="evidence" value="ECO:0007669"/>
    <property type="project" value="UniProtKB-KW"/>
</dbReference>
<evidence type="ECO:0000313" key="9">
    <source>
        <dbReference type="Proteomes" id="UP000319731"/>
    </source>
</evidence>
<dbReference type="OrthoDB" id="424465at2759"/>
<gene>
    <name evidence="8" type="ORF">SmJEL517_g02176</name>
</gene>
<keyword evidence="5" id="KW-0539">Nucleus</keyword>
<dbReference type="SMART" id="SM00558">
    <property type="entry name" value="JmjC"/>
    <property type="match status" value="1"/>
</dbReference>
<sequence length="488" mass="55317">MGSTISGSSKHKKQKTVIKAANHLKLATIPHPFNILPLGNLYLASKDDTEKRTTGLGRLHRLPDELLVTFLAQLHLSARDLCRLSQCSQMLYAFSRNDDLWRSMYTRDFGSKGGLNFKSTWLYTYATSSAAHVAEPRPIRLRGIYSDVLYLPHFYNTVPLDRLCGVNVENIDRRSCLSLDSFIAEYGIPNKPVIITDIVTKWPAFEKWNEEYLLKQCGERTFRAEAIDLTMNEYLNYARQCHEEAPLYLFDKKFGDSSSLTQDFTVPPYFQEDMLALLGDKRPDYRWLIVGPTRSGSTFHLDPNSTSAYNAVIKGSKKWIMYPPGTLPPGVYLSEDGSEVTSPLSVTEWFVNFYSRQNDTSAVKPIECVCRAGEVIFVPYGWFHLVVNLEPSIALTQNFTSSYALPKVLDWLETNPEQVSGYSGQDLYSDLKQALVSSRPDLVLSESTHEGKTQQQPSTANTTSTWTQIQQSQQDSKPFSFAFYNDDI</sequence>
<dbReference type="GO" id="GO:0046872">
    <property type="term" value="F:metal ion binding"/>
    <property type="evidence" value="ECO:0007669"/>
    <property type="project" value="UniProtKB-KW"/>
</dbReference>
<protein>
    <recommendedName>
        <fullName evidence="7">JmjC domain-containing protein</fullName>
    </recommendedName>
</protein>
<evidence type="ECO:0000256" key="2">
    <source>
        <dbReference type="ARBA" id="ARBA00022723"/>
    </source>
</evidence>
<dbReference type="AlphaFoldDB" id="A0A507C1U4"/>
<evidence type="ECO:0000256" key="1">
    <source>
        <dbReference type="ARBA" id="ARBA00004123"/>
    </source>
</evidence>
<accession>A0A507C1U4</accession>
<keyword evidence="9" id="KW-1185">Reference proteome</keyword>